<dbReference type="Proteomes" id="UP000310200">
    <property type="component" value="Unassembled WGS sequence"/>
</dbReference>
<dbReference type="AlphaFoldDB" id="A0A4V3SBS4"/>
<reference evidence="1 2" key="1">
    <citation type="journal article" date="2019" name="Philos. Trans. R. Soc. Lond., B, Biol. Sci.">
        <title>Ant behaviour and brain gene expression of defending hosts depend on the ecological success of the intruding social parasite.</title>
        <authorList>
            <person name="Kaur R."/>
            <person name="Stoldt M."/>
            <person name="Jongepier E."/>
            <person name="Feldmeyer B."/>
            <person name="Menzel F."/>
            <person name="Bornberg-Bauer E."/>
            <person name="Foitzik S."/>
        </authorList>
    </citation>
    <scope>NUCLEOTIDE SEQUENCE [LARGE SCALE GENOMIC DNA]</scope>
    <source>
        <tissue evidence="1">Whole body</tissue>
    </source>
</reference>
<organism evidence="1 2">
    <name type="scientific">Temnothorax longispinosus</name>
    <dbReference type="NCBI Taxonomy" id="300112"/>
    <lineage>
        <taxon>Eukaryota</taxon>
        <taxon>Metazoa</taxon>
        <taxon>Ecdysozoa</taxon>
        <taxon>Arthropoda</taxon>
        <taxon>Hexapoda</taxon>
        <taxon>Insecta</taxon>
        <taxon>Pterygota</taxon>
        <taxon>Neoptera</taxon>
        <taxon>Endopterygota</taxon>
        <taxon>Hymenoptera</taxon>
        <taxon>Apocrita</taxon>
        <taxon>Aculeata</taxon>
        <taxon>Formicoidea</taxon>
        <taxon>Formicidae</taxon>
        <taxon>Myrmicinae</taxon>
        <taxon>Temnothorax</taxon>
    </lineage>
</organism>
<dbReference type="EMBL" id="QBLH01000870">
    <property type="protein sequence ID" value="TGZ53984.1"/>
    <property type="molecule type" value="Genomic_DNA"/>
</dbReference>
<accession>A0A4V3SBS4</accession>
<proteinExistence type="predicted"/>
<comment type="caution">
    <text evidence="1">The sequence shown here is derived from an EMBL/GenBank/DDBJ whole genome shotgun (WGS) entry which is preliminary data.</text>
</comment>
<evidence type="ECO:0000313" key="1">
    <source>
        <dbReference type="EMBL" id="TGZ53984.1"/>
    </source>
</evidence>
<evidence type="ECO:0000313" key="2">
    <source>
        <dbReference type="Proteomes" id="UP000310200"/>
    </source>
</evidence>
<name>A0A4V3SBS4_9HYME</name>
<protein>
    <submittedName>
        <fullName evidence="1">Uncharacterized protein</fullName>
    </submittedName>
</protein>
<gene>
    <name evidence="1" type="ORF">DBV15_07634</name>
</gene>
<sequence>MKDSTSERSAQKLKTPGAIYRCRVAFRPICYFEVSGGMRATQRVAEVTWTGNGGEGGEGGGRRAREELFFVFYQKRRPFFKLGSVRAAMAAGIVVHRSRQRRYEY</sequence>
<keyword evidence="2" id="KW-1185">Reference proteome</keyword>